<reference evidence="2 3" key="1">
    <citation type="submission" date="2018-03" db="EMBL/GenBank/DDBJ databases">
        <title>Candida pseudohaemulonii genome assembly and annotation.</title>
        <authorList>
            <person name="Munoz J.F."/>
            <person name="Gade L.G."/>
            <person name="Chow N.A."/>
            <person name="Litvintseva A.P."/>
            <person name="Loparev V.N."/>
            <person name="Cuomo C.A."/>
        </authorList>
    </citation>
    <scope>NUCLEOTIDE SEQUENCE [LARGE SCALE GENOMIC DNA]</scope>
    <source>
        <strain evidence="2 3">B12108</strain>
    </source>
</reference>
<comment type="caution">
    <text evidence="2">The sequence shown here is derived from an EMBL/GenBank/DDBJ whole genome shotgun (WGS) entry which is preliminary data.</text>
</comment>
<protein>
    <submittedName>
        <fullName evidence="2">Uncharacterized protein</fullName>
    </submittedName>
</protein>
<organism evidence="2 3">
    <name type="scientific">Candidozyma pseudohaemuli</name>
    <dbReference type="NCBI Taxonomy" id="418784"/>
    <lineage>
        <taxon>Eukaryota</taxon>
        <taxon>Fungi</taxon>
        <taxon>Dikarya</taxon>
        <taxon>Ascomycota</taxon>
        <taxon>Saccharomycotina</taxon>
        <taxon>Pichiomycetes</taxon>
        <taxon>Metschnikowiaceae</taxon>
        <taxon>Candidozyma</taxon>
    </lineage>
</organism>
<sequence length="251" mass="29187">MSSPETTATPEVEVAPWKPQLDLDCPAGRVCLLEKEDIDNEFLNRLDLFKEKMDLYGDTLKRYYELKVHEKFGTVPADIAEETRENADENVNGEELLSLDRENLTGKLASLPGELQKIEKECLQRLAPPEVEVARWIYEYIYQESPLDRELLNASRFIKEKASGAGDFLDACSLLQEYEKSYLLEYCLSKVVEYRKDRTWYRDCVTRKVKRRRVEIQLSLEKRARDGPFVPSFSSGGHSSRVHKNTYKRSY</sequence>
<dbReference type="Proteomes" id="UP000241107">
    <property type="component" value="Unassembled WGS sequence"/>
</dbReference>
<evidence type="ECO:0000313" key="3">
    <source>
        <dbReference type="Proteomes" id="UP000241107"/>
    </source>
</evidence>
<dbReference type="RefSeq" id="XP_024713733.1">
    <property type="nucleotide sequence ID" value="XM_024858327.1"/>
</dbReference>
<dbReference type="AlphaFoldDB" id="A0A2P7YR14"/>
<dbReference type="GeneID" id="36566360"/>
<evidence type="ECO:0000256" key="1">
    <source>
        <dbReference type="SAM" id="MobiDB-lite"/>
    </source>
</evidence>
<accession>A0A2P7YR14</accession>
<dbReference type="VEuPathDB" id="FungiDB:C7M61_002971"/>
<gene>
    <name evidence="2" type="ORF">C7M61_002971</name>
</gene>
<name>A0A2P7YR14_9ASCO</name>
<keyword evidence="3" id="KW-1185">Reference proteome</keyword>
<proteinExistence type="predicted"/>
<evidence type="ECO:0000313" key="2">
    <source>
        <dbReference type="EMBL" id="PSK38408.1"/>
    </source>
</evidence>
<feature type="compositionally biased region" description="Basic residues" evidence="1">
    <location>
        <begin position="240"/>
        <end position="251"/>
    </location>
</feature>
<feature type="region of interest" description="Disordered" evidence="1">
    <location>
        <begin position="231"/>
        <end position="251"/>
    </location>
</feature>
<dbReference type="EMBL" id="PYFQ01000006">
    <property type="protein sequence ID" value="PSK38408.1"/>
    <property type="molecule type" value="Genomic_DNA"/>
</dbReference>